<sequence>MRIDVRKGDITKVEADCIVNAANSLGIMGGGVAGALRRAGGDEIDREARAKAPIPVGEAVATTAGRLNARYVIHAPTMERPAMPSSPEKIRAATRAALRVAEECGCRSVAIPGMGTGVGGVSPHDAARAMVSALREFADSPVIEQVILMDIGDAMVDAWRDALGETEA</sequence>
<evidence type="ECO:0000313" key="5">
    <source>
        <dbReference type="Proteomes" id="UP000050502"/>
    </source>
</evidence>
<dbReference type="Pfam" id="PF01661">
    <property type="entry name" value="Macro"/>
    <property type="match status" value="1"/>
</dbReference>
<reference evidence="4" key="3">
    <citation type="submission" date="2015-08" db="EMBL/GenBank/DDBJ databases">
        <title>Draft Genome Sequence of a Heterotrophic Facultative Anaerobic Bacterium Ardenticatena maritima Strain 110S.</title>
        <authorList>
            <person name="Kawaichi S."/>
            <person name="Yoshida T."/>
            <person name="Sako Y."/>
            <person name="Nakamura R."/>
        </authorList>
    </citation>
    <scope>NUCLEOTIDE SEQUENCE [LARGE SCALE GENOMIC DNA]</scope>
    <source>
        <strain evidence="4">110S</strain>
    </source>
</reference>
<proteinExistence type="predicted"/>
<dbReference type="PROSITE" id="PS51154">
    <property type="entry name" value="MACRO"/>
    <property type="match status" value="1"/>
</dbReference>
<feature type="domain" description="Macro" evidence="1">
    <location>
        <begin position="1"/>
        <end position="167"/>
    </location>
</feature>
<dbReference type="PANTHER" id="PTHR11106:SF111">
    <property type="entry name" value="MACRO DOMAIN-CONTAINING PROTEIN"/>
    <property type="match status" value="1"/>
</dbReference>
<dbReference type="SUPFAM" id="SSF52949">
    <property type="entry name" value="Macro domain-like"/>
    <property type="match status" value="1"/>
</dbReference>
<dbReference type="Proteomes" id="UP000037784">
    <property type="component" value="Unassembled WGS sequence"/>
</dbReference>
<dbReference type="RefSeq" id="WP_054493363.1">
    <property type="nucleotide sequence ID" value="NZ_BBZA01000164.1"/>
</dbReference>
<dbReference type="InterPro" id="IPR002589">
    <property type="entry name" value="Macro_dom"/>
</dbReference>
<keyword evidence="4" id="KW-1185">Reference proteome</keyword>
<reference evidence="3 5" key="2">
    <citation type="submission" date="2015-07" db="EMBL/GenBank/DDBJ databases">
        <title>Whole genome sequence of Ardenticatena maritima DSM 23922.</title>
        <authorList>
            <person name="Hemp J."/>
            <person name="Ward L.M."/>
            <person name="Pace L.A."/>
            <person name="Fischer W.W."/>
        </authorList>
    </citation>
    <scope>NUCLEOTIDE SEQUENCE [LARGE SCALE GENOMIC DNA]</scope>
    <source>
        <strain evidence="3 5">110S</strain>
    </source>
</reference>
<organism evidence="2 4">
    <name type="scientific">Ardenticatena maritima</name>
    <dbReference type="NCBI Taxonomy" id="872965"/>
    <lineage>
        <taxon>Bacteria</taxon>
        <taxon>Bacillati</taxon>
        <taxon>Chloroflexota</taxon>
        <taxon>Ardenticatenia</taxon>
        <taxon>Ardenticatenales</taxon>
        <taxon>Ardenticatenaceae</taxon>
        <taxon>Ardenticatena</taxon>
    </lineage>
</organism>
<dbReference type="Proteomes" id="UP000050502">
    <property type="component" value="Unassembled WGS sequence"/>
</dbReference>
<dbReference type="AlphaFoldDB" id="A0A0M8K9L1"/>
<dbReference type="InParanoid" id="A0A0M8K9L1"/>
<evidence type="ECO:0000313" key="3">
    <source>
        <dbReference type="EMBL" id="KPL89065.1"/>
    </source>
</evidence>
<dbReference type="EMBL" id="BBZA01000164">
    <property type="protein sequence ID" value="GAP63542.1"/>
    <property type="molecule type" value="Genomic_DNA"/>
</dbReference>
<dbReference type="EMBL" id="LGKN01000003">
    <property type="protein sequence ID" value="KPL89065.1"/>
    <property type="molecule type" value="Genomic_DNA"/>
</dbReference>
<dbReference type="Gene3D" id="3.40.220.10">
    <property type="entry name" value="Leucine Aminopeptidase, subunit E, domain 1"/>
    <property type="match status" value="1"/>
</dbReference>
<evidence type="ECO:0000259" key="1">
    <source>
        <dbReference type="PROSITE" id="PS51154"/>
    </source>
</evidence>
<evidence type="ECO:0000313" key="2">
    <source>
        <dbReference type="EMBL" id="GAP63542.1"/>
    </source>
</evidence>
<dbReference type="STRING" id="872965.SE16_00480"/>
<accession>A0A0M8K9L1</accession>
<reference evidence="2 4" key="1">
    <citation type="journal article" date="2015" name="Genome Announc.">
        <title>Draft Genome Sequence of a Heterotrophic Facultative Anaerobic Thermophilic Bacterium, Ardenticatena maritima Strain 110ST.</title>
        <authorList>
            <person name="Kawaichi S."/>
            <person name="Yoshida T."/>
            <person name="Sako Y."/>
            <person name="Nakamura R."/>
        </authorList>
    </citation>
    <scope>NUCLEOTIDE SEQUENCE [LARGE SCALE GENOMIC DNA]</scope>
    <source>
        <strain evidence="2 4">110S</strain>
    </source>
</reference>
<protein>
    <recommendedName>
        <fullName evidence="1">Macro domain-containing protein</fullName>
    </recommendedName>
</protein>
<evidence type="ECO:0000313" key="4">
    <source>
        <dbReference type="Proteomes" id="UP000037784"/>
    </source>
</evidence>
<dbReference type="PANTHER" id="PTHR11106">
    <property type="entry name" value="GANGLIOSIDE INDUCED DIFFERENTIATION ASSOCIATED PROTEIN 2-RELATED"/>
    <property type="match status" value="1"/>
</dbReference>
<dbReference type="InterPro" id="IPR043472">
    <property type="entry name" value="Macro_dom-like"/>
</dbReference>
<gene>
    <name evidence="2" type="ORF">ARMA_1965</name>
    <name evidence="3" type="ORF">SE16_00480</name>
</gene>
<name>A0A0M8K9L1_9CHLR</name>
<dbReference type="OrthoDB" id="6194521at2"/>
<comment type="caution">
    <text evidence="2">The sequence shown here is derived from an EMBL/GenBank/DDBJ whole genome shotgun (WGS) entry which is preliminary data.</text>
</comment>
<dbReference type="SMART" id="SM00506">
    <property type="entry name" value="A1pp"/>
    <property type="match status" value="1"/>
</dbReference>